<gene>
    <name evidence="2" type="ORF">BK049_08145</name>
    <name evidence="3" type="ORF">M5W27_15445</name>
</gene>
<dbReference type="InterPro" id="IPR046866">
    <property type="entry name" value="FapA_N"/>
</dbReference>
<dbReference type="Gene3D" id="3.30.30.80">
    <property type="entry name" value="probable RNA-binding protein from clostridium symbiosum atcc 14940"/>
    <property type="match status" value="1"/>
</dbReference>
<dbReference type="Proteomes" id="UP001527057">
    <property type="component" value="Unassembled WGS sequence"/>
</dbReference>
<keyword evidence="5" id="KW-1185">Reference proteome</keyword>
<dbReference type="Pfam" id="PF20250">
    <property type="entry name" value="FapA_N"/>
    <property type="match status" value="1"/>
</dbReference>
<dbReference type="AlphaFoldDB" id="A0AAC9IFJ0"/>
<dbReference type="InterPro" id="IPR032782">
    <property type="entry name" value="KhpB_N"/>
</dbReference>
<sequence length="696" mass="77581">MQNIISKGKNIKEAISIGLELMDATKQEVNIEILQQETKGFMGILGKQAVVKLTRMTAKTPKPELNVLDEFEKMIENEQSPLPEFEKGIEEESSPLSELEIYRKRKLQMEELSGKVWVEEGQLKCKSSPNNFPMVTIGEGIQLFKDNQLVKDKTLIVSEANNYAVKVEDEARETRWSIKMDASKLIVELKIDPGYTLRRSIKDTAPEQHIDLKVEEKKEIVNTLQYADIMKKLEELRVIHGFYQDEIIKATQTNTEGTFLIAEGIKAQPGKDGWVELKVNVDDIDEGPKETTGGRVDFRETKTLSSVERGQVVAIIHPPEPGKMGYTVTNEPLPAKQTHPITVRAGNGINVVDDKIVATLSGRPLLEKRGKLVRVAILPKLIHKGNVDLASGNIRFKGDVEIFGEVDERMVVKAEGDVTVHKTITNATITSAGAIVTYSNIISSEVSAGKNNLLVVELGDLLGILYRDTEQIISVIKQLTLSPGFKSSDFARGGLQPLIRILLEKKFKNFQLRAKNYVEMVRQNENDLFDDDWKEVSLAMTQLFLSITKEVISIDRIKDLTLKMKELYEQSQDTVDSNTYIAIPNVLNSQLYCSGNIMVHGQGTVNSKIHSGGKLMISGNIRGGEAYGRLGVEVNEVGAESGRPTLISVPDDQTIIIKKAMEGTVIQLGTMKHIFNQTTDNVCARLDRDGKLVLHY</sequence>
<dbReference type="Proteomes" id="UP000177709">
    <property type="component" value="Chromosome"/>
</dbReference>
<organism evidence="2 4">
    <name type="scientific">Bacillus xiamenensis</name>
    <dbReference type="NCBI Taxonomy" id="1178537"/>
    <lineage>
        <taxon>Bacteria</taxon>
        <taxon>Bacillati</taxon>
        <taxon>Bacillota</taxon>
        <taxon>Bacilli</taxon>
        <taxon>Bacillales</taxon>
        <taxon>Bacillaceae</taxon>
        <taxon>Bacillus</taxon>
    </lineage>
</organism>
<accession>A0AAC9IFJ0</accession>
<dbReference type="SMART" id="SM01245">
    <property type="entry name" value="Jag_N"/>
    <property type="match status" value="1"/>
</dbReference>
<evidence type="ECO:0000259" key="1">
    <source>
        <dbReference type="SMART" id="SM01245"/>
    </source>
</evidence>
<dbReference type="InterPro" id="IPR046865">
    <property type="entry name" value="FapA_b_solenoid"/>
</dbReference>
<evidence type="ECO:0000313" key="3">
    <source>
        <dbReference type="EMBL" id="MCY9577174.1"/>
    </source>
</evidence>
<dbReference type="EMBL" id="CP017786">
    <property type="protein sequence ID" value="AOZ88655.1"/>
    <property type="molecule type" value="Genomic_DNA"/>
</dbReference>
<proteinExistence type="predicted"/>
<protein>
    <submittedName>
        <fullName evidence="3">FapA family protein</fullName>
    </submittedName>
</protein>
<dbReference type="EMBL" id="JAMDMH010000038">
    <property type="protein sequence ID" value="MCY9577174.1"/>
    <property type="molecule type" value="Genomic_DNA"/>
</dbReference>
<dbReference type="InterPro" id="IPR005646">
    <property type="entry name" value="FapA"/>
</dbReference>
<dbReference type="PANTHER" id="PTHR38032">
    <property type="entry name" value="POLYMERASE-RELATED"/>
    <property type="match status" value="1"/>
</dbReference>
<evidence type="ECO:0000313" key="5">
    <source>
        <dbReference type="Proteomes" id="UP001527057"/>
    </source>
</evidence>
<feature type="domain" description="RNA-binding protein KhpB N-terminal" evidence="1">
    <location>
        <begin position="5"/>
        <end position="56"/>
    </location>
</feature>
<evidence type="ECO:0000313" key="4">
    <source>
        <dbReference type="Proteomes" id="UP000177709"/>
    </source>
</evidence>
<evidence type="ECO:0000313" key="2">
    <source>
        <dbReference type="EMBL" id="AOZ88655.1"/>
    </source>
</evidence>
<dbReference type="Pfam" id="PF14804">
    <property type="entry name" value="Jag_N"/>
    <property type="match status" value="1"/>
</dbReference>
<dbReference type="KEGG" id="bxi:BK049_08145"/>
<name>A0AAC9IFJ0_9BACI</name>
<reference evidence="3 5" key="2">
    <citation type="submission" date="2022-05" db="EMBL/GenBank/DDBJ databases">
        <title>Genome Sequencing of Bee-Associated Microbes.</title>
        <authorList>
            <person name="Dunlap C."/>
        </authorList>
    </citation>
    <scope>NUCLEOTIDE SEQUENCE [LARGE SCALE GENOMIC DNA]</scope>
    <source>
        <strain evidence="3 5">CBP-1093</strain>
    </source>
</reference>
<reference evidence="2 4" key="1">
    <citation type="submission" date="2016-10" db="EMBL/GenBank/DDBJ databases">
        <title>Whole genome sequence of hyper active fibrinolysis bacterium Bacillus pumilus strain VV3 isolated from fermented rice.</title>
        <authorList>
            <person name="Mariadas V.A."/>
            <person name="Vijayaraghavan P."/>
            <person name="Dhandapani V."/>
        </authorList>
    </citation>
    <scope>NUCLEOTIDE SEQUENCE [LARGE SCALE GENOMIC DNA]</scope>
    <source>
        <strain evidence="2 4">VV3</strain>
    </source>
</reference>
<dbReference type="InterPro" id="IPR038247">
    <property type="entry name" value="Jag_N_dom_sf"/>
</dbReference>
<dbReference type="Pfam" id="PF03961">
    <property type="entry name" value="FapA"/>
    <property type="match status" value="1"/>
</dbReference>
<dbReference type="PANTHER" id="PTHR38032:SF1">
    <property type="entry name" value="RNA-BINDING PROTEIN KHPB N-TERMINAL DOMAIN-CONTAINING PROTEIN"/>
    <property type="match status" value="1"/>
</dbReference>
<dbReference type="RefSeq" id="WP_071168260.1">
    <property type="nucleotide sequence ID" value="NZ_CP017786.1"/>
</dbReference>